<evidence type="ECO:0000313" key="3">
    <source>
        <dbReference type="EMBL" id="CAG8570274.1"/>
    </source>
</evidence>
<dbReference type="OrthoDB" id="25620at2759"/>
<feature type="compositionally biased region" description="Basic and acidic residues" evidence="1">
    <location>
        <begin position="321"/>
        <end position="331"/>
    </location>
</feature>
<protein>
    <submittedName>
        <fullName evidence="3">5192_t:CDS:1</fullName>
    </submittedName>
</protein>
<dbReference type="CDD" id="cd18186">
    <property type="entry name" value="BTB_POZ_ZBTB_KLHL-like"/>
    <property type="match status" value="1"/>
</dbReference>
<evidence type="ECO:0000313" key="4">
    <source>
        <dbReference type="Proteomes" id="UP000789706"/>
    </source>
</evidence>
<feature type="compositionally biased region" description="Polar residues" evidence="1">
    <location>
        <begin position="349"/>
        <end position="360"/>
    </location>
</feature>
<comment type="caution">
    <text evidence="3">The sequence shown here is derived from an EMBL/GenBank/DDBJ whole genome shotgun (WGS) entry which is preliminary data.</text>
</comment>
<evidence type="ECO:0000259" key="2">
    <source>
        <dbReference type="PROSITE" id="PS50097"/>
    </source>
</evidence>
<feature type="region of interest" description="Disordered" evidence="1">
    <location>
        <begin position="316"/>
        <end position="360"/>
    </location>
</feature>
<dbReference type="PROSITE" id="PS50097">
    <property type="entry name" value="BTB"/>
    <property type="match status" value="1"/>
</dbReference>
<accession>A0A9N9FXQ9</accession>
<dbReference type="SMART" id="SM00225">
    <property type="entry name" value="BTB"/>
    <property type="match status" value="1"/>
</dbReference>
<dbReference type="InterPro" id="IPR000210">
    <property type="entry name" value="BTB/POZ_dom"/>
</dbReference>
<dbReference type="Gene3D" id="1.25.40.420">
    <property type="match status" value="1"/>
</dbReference>
<dbReference type="Gene3D" id="3.30.710.10">
    <property type="entry name" value="Potassium Channel Kv1.1, Chain A"/>
    <property type="match status" value="1"/>
</dbReference>
<dbReference type="Pfam" id="PF00651">
    <property type="entry name" value="BTB"/>
    <property type="match status" value="1"/>
</dbReference>
<evidence type="ECO:0000256" key="1">
    <source>
        <dbReference type="SAM" id="MobiDB-lite"/>
    </source>
</evidence>
<dbReference type="PANTHER" id="PTHR46306">
    <property type="entry name" value="BTB/POZ DOMAIN-CONTAINING PROTEIN 9"/>
    <property type="match status" value="1"/>
</dbReference>
<reference evidence="3" key="1">
    <citation type="submission" date="2021-06" db="EMBL/GenBank/DDBJ databases">
        <authorList>
            <person name="Kallberg Y."/>
            <person name="Tangrot J."/>
            <person name="Rosling A."/>
        </authorList>
    </citation>
    <scope>NUCLEOTIDE SEQUENCE</scope>
    <source>
        <strain evidence="3">AZ414A</strain>
    </source>
</reference>
<dbReference type="InterPro" id="IPR011333">
    <property type="entry name" value="SKP1/BTB/POZ_sf"/>
</dbReference>
<dbReference type="EMBL" id="CAJVPK010001091">
    <property type="protein sequence ID" value="CAG8570274.1"/>
    <property type="molecule type" value="Genomic_DNA"/>
</dbReference>
<keyword evidence="4" id="KW-1185">Reference proteome</keyword>
<gene>
    <name evidence="3" type="ORF">DEBURN_LOCUS8044</name>
</gene>
<dbReference type="SUPFAM" id="SSF54695">
    <property type="entry name" value="POZ domain"/>
    <property type="match status" value="1"/>
</dbReference>
<organism evidence="3 4">
    <name type="scientific">Diversispora eburnea</name>
    <dbReference type="NCBI Taxonomy" id="1213867"/>
    <lineage>
        <taxon>Eukaryota</taxon>
        <taxon>Fungi</taxon>
        <taxon>Fungi incertae sedis</taxon>
        <taxon>Mucoromycota</taxon>
        <taxon>Glomeromycotina</taxon>
        <taxon>Glomeromycetes</taxon>
        <taxon>Diversisporales</taxon>
        <taxon>Diversisporaceae</taxon>
        <taxon>Diversispora</taxon>
    </lineage>
</organism>
<dbReference type="AlphaFoldDB" id="A0A9N9FXQ9"/>
<feature type="non-terminal residue" evidence="3">
    <location>
        <position position="1"/>
    </location>
</feature>
<dbReference type="InterPro" id="IPR052407">
    <property type="entry name" value="BTB_POZ_domain_cont_9"/>
</dbReference>
<dbReference type="GO" id="GO:0005737">
    <property type="term" value="C:cytoplasm"/>
    <property type="evidence" value="ECO:0007669"/>
    <property type="project" value="TreeGrafter"/>
</dbReference>
<dbReference type="PANTHER" id="PTHR46306:SF1">
    <property type="entry name" value="BTB_POZ DOMAIN-CONTAINING PROTEIN 9"/>
    <property type="match status" value="1"/>
</dbReference>
<name>A0A9N9FXQ9_9GLOM</name>
<proteinExistence type="predicted"/>
<sequence length="445" mass="52579">MIKVGQEPNVQLFYAHSIILRVRCEYFNAAFGNSWVKTEDSGRMIFEKPNIKPIIFDVILRYIYSGILNISNLSIEQILELLIACDELCIQYLLDSLQSYLIDKHSKWIRKNLIIIYQTCFHHSSLSKLFDYFFETVTKNPNPQLLFTSPKFYCLDETELLSILQRKELTSLLSQGKIWDYVLRWGIYQHSELPTNLIYWNAQDFEKLKRTLKECISLIKFNEMSVKEFYQKVQPYAFILDANIYHQIHLKHSSIKSLNNFINWKLKPEVILMPQKIESMMLNEEQVKLIISWINRDNLSSSTSLVKKISNTFLKGNRRNSNRERGRRERPMSAIFNNNNNLRRERPIKNSSTSSLNDISQHNYYNSSDSSSNLYYYTINPKQSTKNSKIIRAKEGCNTIRQHQSSGPNFFCLRLCSNNKVKCYLRENYNSQLHEEGCFEIEDYE</sequence>
<dbReference type="Proteomes" id="UP000789706">
    <property type="component" value="Unassembled WGS sequence"/>
</dbReference>
<feature type="domain" description="BTB" evidence="2">
    <location>
        <begin position="1"/>
        <end position="72"/>
    </location>
</feature>